<sequence length="139" mass="15124">MTLFEVEAMGFIESKAVSFTPEAISFDIKSSKPVFLQNTGSVGVLGDALENSSDAQVRHVKERLLPNSTSPARNELWLKGPYGTMMAQSYGPTTLKGFEQLSPYSGVERFDKDARFSRLQPNSTLRPATGSGPRAHSAP</sequence>
<evidence type="ECO:0000313" key="3">
    <source>
        <dbReference type="Proteomes" id="UP000233551"/>
    </source>
</evidence>
<keyword evidence="3" id="KW-1185">Reference proteome</keyword>
<dbReference type="Proteomes" id="UP000233551">
    <property type="component" value="Unassembled WGS sequence"/>
</dbReference>
<reference evidence="2 3" key="1">
    <citation type="submission" date="2017-11" db="EMBL/GenBank/DDBJ databases">
        <title>De-novo sequencing of pomegranate (Punica granatum L.) genome.</title>
        <authorList>
            <person name="Akparov Z."/>
            <person name="Amiraslanov A."/>
            <person name="Hajiyeva S."/>
            <person name="Abbasov M."/>
            <person name="Kaur K."/>
            <person name="Hamwieh A."/>
            <person name="Solovyev V."/>
            <person name="Salamov A."/>
            <person name="Braich B."/>
            <person name="Kosarev P."/>
            <person name="Mahmoud A."/>
            <person name="Hajiyev E."/>
            <person name="Babayeva S."/>
            <person name="Izzatullayeva V."/>
            <person name="Mammadov A."/>
            <person name="Mammadov A."/>
            <person name="Sharifova S."/>
            <person name="Ojaghi J."/>
            <person name="Eynullazada K."/>
            <person name="Bayramov B."/>
            <person name="Abdulazimova A."/>
            <person name="Shahmuradov I."/>
        </authorList>
    </citation>
    <scope>NUCLEOTIDE SEQUENCE [LARGE SCALE GENOMIC DNA]</scope>
    <source>
        <strain evidence="3">cv. AG2017</strain>
        <tissue evidence="2">Leaf</tissue>
    </source>
</reference>
<comment type="caution">
    <text evidence="2">The sequence shown here is derived from an EMBL/GenBank/DDBJ whole genome shotgun (WGS) entry which is preliminary data.</text>
</comment>
<name>A0A2I0JR81_PUNGR</name>
<evidence type="ECO:0000313" key="2">
    <source>
        <dbReference type="EMBL" id="PKI58798.1"/>
    </source>
</evidence>
<organism evidence="2 3">
    <name type="scientific">Punica granatum</name>
    <name type="common">Pomegranate</name>
    <dbReference type="NCBI Taxonomy" id="22663"/>
    <lineage>
        <taxon>Eukaryota</taxon>
        <taxon>Viridiplantae</taxon>
        <taxon>Streptophyta</taxon>
        <taxon>Embryophyta</taxon>
        <taxon>Tracheophyta</taxon>
        <taxon>Spermatophyta</taxon>
        <taxon>Magnoliopsida</taxon>
        <taxon>eudicotyledons</taxon>
        <taxon>Gunneridae</taxon>
        <taxon>Pentapetalae</taxon>
        <taxon>rosids</taxon>
        <taxon>malvids</taxon>
        <taxon>Myrtales</taxon>
        <taxon>Lythraceae</taxon>
        <taxon>Punica</taxon>
    </lineage>
</organism>
<evidence type="ECO:0000256" key="1">
    <source>
        <dbReference type="SAM" id="MobiDB-lite"/>
    </source>
</evidence>
<dbReference type="EMBL" id="PGOL01001340">
    <property type="protein sequence ID" value="PKI58798.1"/>
    <property type="molecule type" value="Genomic_DNA"/>
</dbReference>
<protein>
    <submittedName>
        <fullName evidence="2">Uncharacterized protein</fullName>
    </submittedName>
</protein>
<accession>A0A2I0JR81</accession>
<feature type="region of interest" description="Disordered" evidence="1">
    <location>
        <begin position="112"/>
        <end position="139"/>
    </location>
</feature>
<gene>
    <name evidence="2" type="ORF">CRG98_020788</name>
</gene>
<proteinExistence type="predicted"/>
<dbReference type="AlphaFoldDB" id="A0A2I0JR81"/>